<comment type="caution">
    <text evidence="1">The sequence shown here is derived from an EMBL/GenBank/DDBJ whole genome shotgun (WGS) entry which is preliminary data.</text>
</comment>
<dbReference type="InterPro" id="IPR007523">
    <property type="entry name" value="NDUFAF3/AAMDC"/>
</dbReference>
<dbReference type="PANTHER" id="PTHR21192:SF2">
    <property type="entry name" value="NADH DEHYDROGENASE [UBIQUINONE] 1 ALPHA SUBCOMPLEX ASSEMBLY FACTOR 3"/>
    <property type="match status" value="1"/>
</dbReference>
<gene>
    <name evidence="1" type="ORF">BWK73_18225</name>
</gene>
<dbReference type="AlphaFoldDB" id="A0A1Y1QQ49"/>
<name>A0A1Y1QQ49_9GAMM</name>
<dbReference type="CDD" id="cd05560">
    <property type="entry name" value="Xcc1710_like"/>
    <property type="match status" value="1"/>
</dbReference>
<protein>
    <recommendedName>
        <fullName evidence="3">Xcc1710-like domain-containing protein</fullName>
    </recommendedName>
</protein>
<sequence>MKFSEELNSAHYHITGYGDAWVAVNQNTLSSSFLVDSQTLISDWQPQSLQDLQPAHLEPLFALGAEVILIGTGQTQQFPAPEIWKALVQHGVGFEVMTTAAACRTYNVLLSEARRVAAAFFLT</sequence>
<dbReference type="InterPro" id="IPR036748">
    <property type="entry name" value="MTH938-like_sf"/>
</dbReference>
<evidence type="ECO:0000313" key="2">
    <source>
        <dbReference type="Proteomes" id="UP000192491"/>
    </source>
</evidence>
<evidence type="ECO:0008006" key="3">
    <source>
        <dbReference type="Google" id="ProtNLM"/>
    </source>
</evidence>
<evidence type="ECO:0000313" key="1">
    <source>
        <dbReference type="EMBL" id="OQX11207.1"/>
    </source>
</evidence>
<dbReference type="Proteomes" id="UP000192491">
    <property type="component" value="Unassembled WGS sequence"/>
</dbReference>
<dbReference type="Pfam" id="PF04430">
    <property type="entry name" value="DUF498"/>
    <property type="match status" value="1"/>
</dbReference>
<organism evidence="1 2">
    <name type="scientific">Thiothrix lacustris</name>
    <dbReference type="NCBI Taxonomy" id="525917"/>
    <lineage>
        <taxon>Bacteria</taxon>
        <taxon>Pseudomonadati</taxon>
        <taxon>Pseudomonadota</taxon>
        <taxon>Gammaproteobacteria</taxon>
        <taxon>Thiotrichales</taxon>
        <taxon>Thiotrichaceae</taxon>
        <taxon>Thiothrix</taxon>
    </lineage>
</organism>
<dbReference type="EMBL" id="MTEJ01000093">
    <property type="protein sequence ID" value="OQX11207.1"/>
    <property type="molecule type" value="Genomic_DNA"/>
</dbReference>
<dbReference type="PANTHER" id="PTHR21192">
    <property type="entry name" value="NUCLEAR PROTEIN E3-3"/>
    <property type="match status" value="1"/>
</dbReference>
<dbReference type="Gene3D" id="3.40.1230.10">
    <property type="entry name" value="MTH938-like"/>
    <property type="match status" value="1"/>
</dbReference>
<reference evidence="1 2" key="1">
    <citation type="submission" date="2017-01" db="EMBL/GenBank/DDBJ databases">
        <title>Novel large sulfur bacteria in the metagenomes of groundwater-fed chemosynthetic microbial mats in the Lake Huron basin.</title>
        <authorList>
            <person name="Sharrar A.M."/>
            <person name="Flood B.E."/>
            <person name="Bailey J.V."/>
            <person name="Jones D.S."/>
            <person name="Biddanda B."/>
            <person name="Ruberg S.A."/>
            <person name="Marcus D.N."/>
            <person name="Dick G.J."/>
        </authorList>
    </citation>
    <scope>NUCLEOTIDE SEQUENCE [LARGE SCALE GENOMIC DNA]</scope>
    <source>
        <strain evidence="1">A8</strain>
    </source>
</reference>
<dbReference type="SUPFAM" id="SSF64076">
    <property type="entry name" value="MTH938-like"/>
    <property type="match status" value="1"/>
</dbReference>
<proteinExistence type="predicted"/>
<accession>A0A1Y1QQ49</accession>